<dbReference type="HAMAP" id="MF_00113">
    <property type="entry name" value="QueA"/>
    <property type="match status" value="1"/>
</dbReference>
<dbReference type="PANTHER" id="PTHR30307">
    <property type="entry name" value="S-ADENOSYLMETHIONINE:TRNA RIBOSYLTRANSFERASE-ISOMERASE"/>
    <property type="match status" value="1"/>
</dbReference>
<dbReference type="EC" id="2.4.99.17" evidence="10 13"/>
<keyword evidence="5 13" id="KW-0808">Transferase</keyword>
<dbReference type="PANTHER" id="PTHR30307:SF0">
    <property type="entry name" value="S-ADENOSYLMETHIONINE:TRNA RIBOSYLTRANSFERASE-ISOMERASE"/>
    <property type="match status" value="1"/>
</dbReference>
<evidence type="ECO:0000256" key="4">
    <source>
        <dbReference type="ARBA" id="ARBA00022490"/>
    </source>
</evidence>
<comment type="pathway">
    <text evidence="2 13">tRNA modification; tRNA-queuosine biosynthesis.</text>
</comment>
<evidence type="ECO:0000256" key="7">
    <source>
        <dbReference type="ARBA" id="ARBA00022785"/>
    </source>
</evidence>
<dbReference type="NCBIfam" id="NF001140">
    <property type="entry name" value="PRK00147.1"/>
    <property type="match status" value="1"/>
</dbReference>
<evidence type="ECO:0000256" key="1">
    <source>
        <dbReference type="ARBA" id="ARBA00004496"/>
    </source>
</evidence>
<accession>E0XYT8</accession>
<proteinExistence type="inferred from homology"/>
<dbReference type="UniPathway" id="UPA00392"/>
<evidence type="ECO:0000256" key="5">
    <source>
        <dbReference type="ARBA" id="ARBA00022679"/>
    </source>
</evidence>
<dbReference type="NCBIfam" id="TIGR00113">
    <property type="entry name" value="queA"/>
    <property type="match status" value="1"/>
</dbReference>
<dbReference type="InterPro" id="IPR036100">
    <property type="entry name" value="QueA_sf"/>
</dbReference>
<dbReference type="Pfam" id="PF02547">
    <property type="entry name" value="Queuosine_synth"/>
    <property type="match status" value="1"/>
</dbReference>
<comment type="function">
    <text evidence="13">Transfers and isomerizes the ribose moiety from AdoMet to the 7-aminomethyl group of 7-deazaguanine (preQ1-tRNA) to give epoxyqueuosine (oQ-tRNA).</text>
</comment>
<keyword evidence="7 13" id="KW-0671">Queuosine biosynthesis</keyword>
<keyword evidence="14" id="KW-0413">Isomerase</keyword>
<dbReference type="InterPro" id="IPR003699">
    <property type="entry name" value="QueA"/>
</dbReference>
<evidence type="ECO:0000256" key="6">
    <source>
        <dbReference type="ARBA" id="ARBA00022691"/>
    </source>
</evidence>
<organism evidence="14">
    <name type="scientific">uncultured Acidobacteria bacterium HF0770_27F21</name>
    <dbReference type="NCBI Taxonomy" id="710730"/>
    <lineage>
        <taxon>Bacteria</taxon>
        <taxon>Pseudomonadati</taxon>
        <taxon>Acidobacteriota</taxon>
        <taxon>environmental samples</taxon>
    </lineage>
</organism>
<comment type="catalytic activity">
    <reaction evidence="8 13">
        <text>7-aminomethyl-7-carbaguanosine(34) in tRNA + S-adenosyl-L-methionine = epoxyqueuosine(34) in tRNA + adenine + L-methionine + 2 H(+)</text>
        <dbReference type="Rhea" id="RHEA:32155"/>
        <dbReference type="Rhea" id="RHEA-COMP:10342"/>
        <dbReference type="Rhea" id="RHEA-COMP:18582"/>
        <dbReference type="ChEBI" id="CHEBI:15378"/>
        <dbReference type="ChEBI" id="CHEBI:16708"/>
        <dbReference type="ChEBI" id="CHEBI:57844"/>
        <dbReference type="ChEBI" id="CHEBI:59789"/>
        <dbReference type="ChEBI" id="CHEBI:82833"/>
        <dbReference type="ChEBI" id="CHEBI:194443"/>
        <dbReference type="EC" id="2.4.99.17"/>
    </reaction>
</comment>
<evidence type="ECO:0000256" key="12">
    <source>
        <dbReference type="ARBA" id="ARBA00076160"/>
    </source>
</evidence>
<comment type="subunit">
    <text evidence="3 13">Monomer.</text>
</comment>
<sequence length="355" mass="39513">MRIELFDYHLPADLIAQSPPERRDESRLLSLIRGVTDKPSEYRFAEVPELLREGDVLIVNDAMVAPQRLYAQRTTGGAVEILLLDDAGASVGSQGSVWEAMIRGGKRLRPGEILYLDDCATHLVIHGETKKGRHLVELPANYRAEEVLDRWGQMPLPPYIRRYRGDEHGTIDRERYQTVYAREPGAVAAPTAGLHFTQALLEKIERDGVKIETLTLKVGTGTFQPVRVGQVAEHRMESESYVLPDQCVSAIVAAKAKQGRVIGVGTTVVRTLEHAARASDGIENAAGAGKADIFIYPGFRFHVVDAMLTNFHLPRSTPILMAAAFAGRERLLQAYEFAVRQRFRFYSYGDAMLIT</sequence>
<dbReference type="Gene3D" id="2.40.10.240">
    <property type="entry name" value="QueA-like"/>
    <property type="match status" value="1"/>
</dbReference>
<evidence type="ECO:0000256" key="13">
    <source>
        <dbReference type="HAMAP-Rule" id="MF_00113"/>
    </source>
</evidence>
<name>E0XYT8_9BACT</name>
<dbReference type="EMBL" id="GU474926">
    <property type="protein sequence ID" value="ADI19579.1"/>
    <property type="molecule type" value="Genomic_DNA"/>
</dbReference>
<dbReference type="GO" id="GO:0051075">
    <property type="term" value="F:S-adenosylmethionine:tRNA ribosyltransferase-isomerase activity"/>
    <property type="evidence" value="ECO:0007669"/>
    <property type="project" value="UniProtKB-EC"/>
</dbReference>
<keyword evidence="6 13" id="KW-0949">S-adenosyl-L-methionine</keyword>
<evidence type="ECO:0000256" key="10">
    <source>
        <dbReference type="ARBA" id="ARBA00066503"/>
    </source>
</evidence>
<evidence type="ECO:0000256" key="2">
    <source>
        <dbReference type="ARBA" id="ARBA00004691"/>
    </source>
</evidence>
<dbReference type="InterPro" id="IPR042118">
    <property type="entry name" value="QueA_dom1"/>
</dbReference>
<comment type="similarity">
    <text evidence="9 13">Belongs to the QueA family.</text>
</comment>
<dbReference type="AlphaFoldDB" id="E0XYT8"/>
<evidence type="ECO:0000313" key="14">
    <source>
        <dbReference type="EMBL" id="ADI19579.1"/>
    </source>
</evidence>
<keyword evidence="4 13" id="KW-0963">Cytoplasm</keyword>
<evidence type="ECO:0000256" key="11">
    <source>
        <dbReference type="ARBA" id="ARBA00069325"/>
    </source>
</evidence>
<dbReference type="FunFam" id="3.40.1780.10:FF:000001">
    <property type="entry name" value="S-adenosylmethionine:tRNA ribosyltransferase-isomerase"/>
    <property type="match status" value="1"/>
</dbReference>
<dbReference type="InterPro" id="IPR042119">
    <property type="entry name" value="QueA_dom2"/>
</dbReference>
<dbReference type="GO" id="GO:0005737">
    <property type="term" value="C:cytoplasm"/>
    <property type="evidence" value="ECO:0007669"/>
    <property type="project" value="UniProtKB-SubCell"/>
</dbReference>
<dbReference type="Gene3D" id="3.40.1780.10">
    <property type="entry name" value="QueA-like"/>
    <property type="match status" value="1"/>
</dbReference>
<evidence type="ECO:0000256" key="8">
    <source>
        <dbReference type="ARBA" id="ARBA00052751"/>
    </source>
</evidence>
<protein>
    <recommendedName>
        <fullName evidence="11 13">S-adenosylmethionine:tRNA ribosyltransferase-isomerase</fullName>
        <ecNumber evidence="10 13">2.4.99.17</ecNumber>
    </recommendedName>
    <alternativeName>
        <fullName evidence="12 13">Queuosine biosynthesis protein QueA</fullName>
    </alternativeName>
</protein>
<evidence type="ECO:0000256" key="9">
    <source>
        <dbReference type="ARBA" id="ARBA00061210"/>
    </source>
</evidence>
<dbReference type="SUPFAM" id="SSF111337">
    <property type="entry name" value="QueA-like"/>
    <property type="match status" value="1"/>
</dbReference>
<gene>
    <name evidence="13" type="primary">queA</name>
</gene>
<evidence type="ECO:0000256" key="3">
    <source>
        <dbReference type="ARBA" id="ARBA00011245"/>
    </source>
</evidence>
<dbReference type="GO" id="GO:0008616">
    <property type="term" value="P:tRNA queuosine(34) biosynthetic process"/>
    <property type="evidence" value="ECO:0007669"/>
    <property type="project" value="UniProtKB-UniRule"/>
</dbReference>
<reference evidence="14" key="1">
    <citation type="journal article" date="2011" name="Environ. Microbiol.">
        <title>Time-series analyses of Monterey Bay coastal microbial picoplankton using a 'genome proxy' microarray.</title>
        <authorList>
            <person name="Rich V.I."/>
            <person name="Pham V.D."/>
            <person name="Eppley J."/>
            <person name="Shi Y."/>
            <person name="DeLong E.F."/>
        </authorList>
    </citation>
    <scope>NUCLEOTIDE SEQUENCE</scope>
</reference>
<comment type="subcellular location">
    <subcellularLocation>
        <location evidence="1 13">Cytoplasm</location>
    </subcellularLocation>
</comment>